<dbReference type="Gene3D" id="3.40.50.1100">
    <property type="match status" value="2"/>
</dbReference>
<dbReference type="InterPro" id="IPR029144">
    <property type="entry name" value="Thr_synth_N"/>
</dbReference>
<dbReference type="NCBIfam" id="TIGR00260">
    <property type="entry name" value="thrC"/>
    <property type="match status" value="1"/>
</dbReference>
<dbReference type="InterPro" id="IPR051166">
    <property type="entry name" value="Threonine_Synthase"/>
</dbReference>
<dbReference type="SUPFAM" id="SSF53686">
    <property type="entry name" value="Tryptophan synthase beta subunit-like PLP-dependent enzymes"/>
    <property type="match status" value="1"/>
</dbReference>
<keyword evidence="3 6" id="KW-0663">Pyridoxal phosphate</keyword>
<evidence type="ECO:0000256" key="6">
    <source>
        <dbReference type="PIRSR" id="PIRSR604450-51"/>
    </source>
</evidence>
<protein>
    <recommendedName>
        <fullName evidence="5">Threonine synthase</fullName>
        <ecNumber evidence="5">4.2.3.1</ecNumber>
    </recommendedName>
</protein>
<dbReference type="KEGG" id="gtl:EP073_13195"/>
<keyword evidence="4 8" id="KW-0456">Lyase</keyword>
<dbReference type="Proteomes" id="UP000287502">
    <property type="component" value="Chromosome"/>
</dbReference>
<evidence type="ECO:0000256" key="5">
    <source>
        <dbReference type="NCBIfam" id="TIGR00260"/>
    </source>
</evidence>
<evidence type="ECO:0000313" key="9">
    <source>
        <dbReference type="Proteomes" id="UP000287502"/>
    </source>
</evidence>
<dbReference type="PANTHER" id="PTHR42690">
    <property type="entry name" value="THREONINE SYNTHASE FAMILY MEMBER"/>
    <property type="match status" value="1"/>
</dbReference>
<dbReference type="OrthoDB" id="9763107at2"/>
<dbReference type="CDD" id="cd01560">
    <property type="entry name" value="Thr-synth_2"/>
    <property type="match status" value="1"/>
</dbReference>
<dbReference type="InterPro" id="IPR037158">
    <property type="entry name" value="Thr_synth_N_sf"/>
</dbReference>
<organism evidence="8 9">
    <name type="scientific">Geovibrio thiophilus</name>
    <dbReference type="NCBI Taxonomy" id="139438"/>
    <lineage>
        <taxon>Bacteria</taxon>
        <taxon>Pseudomonadati</taxon>
        <taxon>Deferribacterota</taxon>
        <taxon>Deferribacteres</taxon>
        <taxon>Deferribacterales</taxon>
        <taxon>Geovibrionaceae</taxon>
        <taxon>Geovibrio</taxon>
    </lineage>
</organism>
<dbReference type="GO" id="GO:0004795">
    <property type="term" value="F:threonine synthase activity"/>
    <property type="evidence" value="ECO:0007669"/>
    <property type="project" value="UniProtKB-UniRule"/>
</dbReference>
<feature type="modified residue" description="N6-(pyridoxal phosphate)lysine" evidence="6">
    <location>
        <position position="110"/>
    </location>
</feature>
<dbReference type="EC" id="4.2.3.1" evidence="5"/>
<evidence type="ECO:0000256" key="2">
    <source>
        <dbReference type="ARBA" id="ARBA00005517"/>
    </source>
</evidence>
<evidence type="ECO:0000256" key="4">
    <source>
        <dbReference type="ARBA" id="ARBA00023239"/>
    </source>
</evidence>
<comment type="similarity">
    <text evidence="2">Belongs to the threonine synthase family.</text>
</comment>
<dbReference type="PANTHER" id="PTHR42690:SF1">
    <property type="entry name" value="THREONINE SYNTHASE-LIKE 2"/>
    <property type="match status" value="1"/>
</dbReference>
<dbReference type="InterPro" id="IPR036052">
    <property type="entry name" value="TrpB-like_PALP_sf"/>
</dbReference>
<dbReference type="Pfam" id="PF14821">
    <property type="entry name" value="Thr_synth_N"/>
    <property type="match status" value="1"/>
</dbReference>
<reference evidence="8 9" key="1">
    <citation type="submission" date="2019-01" db="EMBL/GenBank/DDBJ databases">
        <title>Geovibrio thiophilus DSM 11263, complete genome.</title>
        <authorList>
            <person name="Spring S."/>
            <person name="Bunk B."/>
            <person name="Sproer C."/>
        </authorList>
    </citation>
    <scope>NUCLEOTIDE SEQUENCE [LARGE SCALE GENOMIC DNA]</scope>
    <source>
        <strain evidence="8 9">DSM 11263</strain>
    </source>
</reference>
<dbReference type="RefSeq" id="WP_128467629.1">
    <property type="nucleotide sequence ID" value="NZ_CP035108.1"/>
</dbReference>
<name>A0A3R6AZU2_9BACT</name>
<evidence type="ECO:0000259" key="7">
    <source>
        <dbReference type="Pfam" id="PF14821"/>
    </source>
</evidence>
<evidence type="ECO:0000256" key="3">
    <source>
        <dbReference type="ARBA" id="ARBA00022898"/>
    </source>
</evidence>
<dbReference type="Gene3D" id="3.90.1380.10">
    <property type="entry name" value="Threonine synthase, N-terminal domain"/>
    <property type="match status" value="1"/>
</dbReference>
<proteinExistence type="inferred from homology"/>
<dbReference type="EMBL" id="CP035108">
    <property type="protein sequence ID" value="QAR34324.1"/>
    <property type="molecule type" value="Genomic_DNA"/>
</dbReference>
<sequence>MRYVSTRGKVPAVSFKDAVMMGLADDGGLLVPESVPAFTADELTKLSALDYPSLAYGIISRFATDIEPAKLKDIIEKSYAAFDTEEVIPVVRKGGLYIAEIFHGPTFAFKDIALQFLGNLFEHILEERGEKLNIVGATSGDTGSAAIYGVRGRKNIRIFILHPKGRVSPVQEMQMTSVTDENVFNLALDGTFDDCQDIVKEIFGDLKFKHDFSLGAVNSINWARVLAQIVYYFWCSFRAAENGRKPIFIVPTGNFGNIFAGYYAKLMGLPVEKFILATNENNILSRFINDGDYTAKEVVATYSPSMDIQIASNFERYLYFFYDKDASKVEELMKTLKTEKGIKFPAADIAKVQQEFGTYSAANEETEAVIASFYKSTGYIIDPHTACGVAAGLKLKTESPVICLSTAHPAKFPDVVMKAAGKAPEKPAGIIRLEGLPRKVADIPKDTETVKEFIRRNV</sequence>
<dbReference type="AlphaFoldDB" id="A0A3R6AZU2"/>
<keyword evidence="9" id="KW-1185">Reference proteome</keyword>
<feature type="domain" description="Threonine synthase N-terminal" evidence="7">
    <location>
        <begin position="2"/>
        <end position="79"/>
    </location>
</feature>
<accession>A0A3R6AZU2</accession>
<evidence type="ECO:0000313" key="8">
    <source>
        <dbReference type="EMBL" id="QAR34324.1"/>
    </source>
</evidence>
<gene>
    <name evidence="8" type="ORF">EP073_13195</name>
</gene>
<dbReference type="Pfam" id="PF24857">
    <property type="entry name" value="THR4_C"/>
    <property type="match status" value="1"/>
</dbReference>
<comment type="cofactor">
    <cofactor evidence="1 6">
        <name>pyridoxal 5'-phosphate</name>
        <dbReference type="ChEBI" id="CHEBI:597326"/>
    </cofactor>
</comment>
<dbReference type="InterPro" id="IPR004450">
    <property type="entry name" value="Thr_synthase-like"/>
</dbReference>
<evidence type="ECO:0000256" key="1">
    <source>
        <dbReference type="ARBA" id="ARBA00001933"/>
    </source>
</evidence>
<dbReference type="GO" id="GO:0009088">
    <property type="term" value="P:threonine biosynthetic process"/>
    <property type="evidence" value="ECO:0007669"/>
    <property type="project" value="UniProtKB-UniRule"/>
</dbReference>